<feature type="region of interest" description="Disordered" evidence="1">
    <location>
        <begin position="14"/>
        <end position="60"/>
    </location>
</feature>
<comment type="caution">
    <text evidence="2">The sequence shown here is derived from an EMBL/GenBank/DDBJ whole genome shotgun (WGS) entry which is preliminary data.</text>
</comment>
<sequence length="60" mass="6800">MLRDPYAVMRALLRAEAARNGTPLPPRTDRKKTRPRKTAPTTADASERRRTAPDRGRGRD</sequence>
<reference evidence="2 3" key="1">
    <citation type="journal article" date="2019" name="Int. J. Syst. Evol. Microbiol.">
        <title>The Global Catalogue of Microorganisms (GCM) 10K type strain sequencing project: providing services to taxonomists for standard genome sequencing and annotation.</title>
        <authorList>
            <consortium name="The Broad Institute Genomics Platform"/>
            <consortium name="The Broad Institute Genome Sequencing Center for Infectious Disease"/>
            <person name="Wu L."/>
            <person name="Ma J."/>
        </authorList>
    </citation>
    <scope>NUCLEOTIDE SEQUENCE [LARGE SCALE GENOMIC DNA]</scope>
    <source>
        <strain evidence="2 3">JCM 11756</strain>
    </source>
</reference>
<dbReference type="Proteomes" id="UP001500973">
    <property type="component" value="Unassembled WGS sequence"/>
</dbReference>
<name>A0ABN1Z7F9_9ACTN</name>
<organism evidence="2 3">
    <name type="scientific">Streptomyces thermospinosisporus</name>
    <dbReference type="NCBI Taxonomy" id="161482"/>
    <lineage>
        <taxon>Bacteria</taxon>
        <taxon>Bacillati</taxon>
        <taxon>Actinomycetota</taxon>
        <taxon>Actinomycetes</taxon>
        <taxon>Kitasatosporales</taxon>
        <taxon>Streptomycetaceae</taxon>
        <taxon>Streptomyces</taxon>
    </lineage>
</organism>
<evidence type="ECO:0000256" key="1">
    <source>
        <dbReference type="SAM" id="MobiDB-lite"/>
    </source>
</evidence>
<dbReference type="RefSeq" id="WP_344016527.1">
    <property type="nucleotide sequence ID" value="NZ_BAAAIZ010000128.1"/>
</dbReference>
<proteinExistence type="predicted"/>
<dbReference type="EMBL" id="BAAAIZ010000128">
    <property type="protein sequence ID" value="GAA1435262.1"/>
    <property type="molecule type" value="Genomic_DNA"/>
</dbReference>
<accession>A0ABN1Z7F9</accession>
<evidence type="ECO:0000313" key="2">
    <source>
        <dbReference type="EMBL" id="GAA1435262.1"/>
    </source>
</evidence>
<evidence type="ECO:0000313" key="3">
    <source>
        <dbReference type="Proteomes" id="UP001500973"/>
    </source>
</evidence>
<protein>
    <submittedName>
        <fullName evidence="2">Uncharacterized protein</fullName>
    </submittedName>
</protein>
<gene>
    <name evidence="2" type="ORF">GCM10009601_60980</name>
</gene>
<feature type="compositionally biased region" description="Basic and acidic residues" evidence="1">
    <location>
        <begin position="45"/>
        <end position="60"/>
    </location>
</feature>
<keyword evidence="3" id="KW-1185">Reference proteome</keyword>